<evidence type="ECO:0000256" key="3">
    <source>
        <dbReference type="ARBA" id="ARBA00022448"/>
    </source>
</evidence>
<accession>A0A0W0VE57</accession>
<evidence type="ECO:0000256" key="5">
    <source>
        <dbReference type="ARBA" id="ARBA00022519"/>
    </source>
</evidence>
<dbReference type="SUPFAM" id="SSF103054">
    <property type="entry name" value="General secretion pathway protein M, EpsM"/>
    <property type="match status" value="1"/>
</dbReference>
<evidence type="ECO:0000256" key="8">
    <source>
        <dbReference type="ARBA" id="ARBA00022989"/>
    </source>
</evidence>
<feature type="transmembrane region" description="Helical" evidence="10">
    <location>
        <begin position="15"/>
        <end position="34"/>
    </location>
</feature>
<evidence type="ECO:0000256" key="1">
    <source>
        <dbReference type="ARBA" id="ARBA00004377"/>
    </source>
</evidence>
<keyword evidence="9 10" id="KW-0472">Membrane</keyword>
<gene>
    <name evidence="11" type="primary">yghD</name>
    <name evidence="11" type="ORF">Ljor_2741</name>
</gene>
<evidence type="ECO:0000256" key="6">
    <source>
        <dbReference type="ARBA" id="ARBA00022692"/>
    </source>
</evidence>
<keyword evidence="4" id="KW-1003">Cell membrane</keyword>
<dbReference type="PATRIC" id="fig|456.5.peg.2935"/>
<dbReference type="GO" id="GO:0015628">
    <property type="term" value="P:protein secretion by the type II secretion system"/>
    <property type="evidence" value="ECO:0007669"/>
    <property type="project" value="InterPro"/>
</dbReference>
<organism evidence="11 12">
    <name type="scientific">Legionella jordanis</name>
    <dbReference type="NCBI Taxonomy" id="456"/>
    <lineage>
        <taxon>Bacteria</taxon>
        <taxon>Pseudomonadati</taxon>
        <taxon>Pseudomonadota</taxon>
        <taxon>Gammaproteobacteria</taxon>
        <taxon>Legionellales</taxon>
        <taxon>Legionellaceae</taxon>
        <taxon>Legionella</taxon>
    </lineage>
</organism>
<keyword evidence="7" id="KW-0653">Protein transport</keyword>
<evidence type="ECO:0000256" key="9">
    <source>
        <dbReference type="ARBA" id="ARBA00023136"/>
    </source>
</evidence>
<keyword evidence="3" id="KW-0813">Transport</keyword>
<dbReference type="GO" id="GO:0005886">
    <property type="term" value="C:plasma membrane"/>
    <property type="evidence" value="ECO:0007669"/>
    <property type="project" value="UniProtKB-SubCell"/>
</dbReference>
<dbReference type="STRING" id="456.Ljor_2741"/>
<evidence type="ECO:0000256" key="7">
    <source>
        <dbReference type="ARBA" id="ARBA00022927"/>
    </source>
</evidence>
<evidence type="ECO:0000313" key="11">
    <source>
        <dbReference type="EMBL" id="KTD18435.1"/>
    </source>
</evidence>
<evidence type="ECO:0000256" key="4">
    <source>
        <dbReference type="ARBA" id="ARBA00022475"/>
    </source>
</evidence>
<dbReference type="GO" id="GO:0015627">
    <property type="term" value="C:type II protein secretion system complex"/>
    <property type="evidence" value="ECO:0007669"/>
    <property type="project" value="InterPro"/>
</dbReference>
<protein>
    <submittedName>
        <fullName evidence="11">Putative general secretion pathway protein YghD</fullName>
    </submittedName>
</protein>
<evidence type="ECO:0000256" key="10">
    <source>
        <dbReference type="SAM" id="Phobius"/>
    </source>
</evidence>
<comment type="caution">
    <text evidence="11">The sequence shown here is derived from an EMBL/GenBank/DDBJ whole genome shotgun (WGS) entry which is preliminary data.</text>
</comment>
<dbReference type="RefSeq" id="WP_058472095.1">
    <property type="nucleotide sequence ID" value="NZ_CAAAIC010000005.1"/>
</dbReference>
<keyword evidence="5" id="KW-0997">Cell inner membrane</keyword>
<reference evidence="11 12" key="1">
    <citation type="submission" date="2015-11" db="EMBL/GenBank/DDBJ databases">
        <title>Genomic analysis of 38 Legionella species identifies large and diverse effector repertoires.</title>
        <authorList>
            <person name="Burstein D."/>
            <person name="Amaro F."/>
            <person name="Zusman T."/>
            <person name="Lifshitz Z."/>
            <person name="Cohen O."/>
            <person name="Gilbert J.A."/>
            <person name="Pupko T."/>
            <person name="Shuman H.A."/>
            <person name="Segal G."/>
        </authorList>
    </citation>
    <scope>NUCLEOTIDE SEQUENCE [LARGE SCALE GENOMIC DNA]</scope>
    <source>
        <strain evidence="11 12">BL-540</strain>
    </source>
</reference>
<proteinExistence type="inferred from homology"/>
<name>A0A0W0VE57_9GAMM</name>
<dbReference type="AlphaFoldDB" id="A0A0W0VE57"/>
<evidence type="ECO:0000313" key="12">
    <source>
        <dbReference type="Proteomes" id="UP000055035"/>
    </source>
</evidence>
<dbReference type="Gene3D" id="3.30.1360.100">
    <property type="entry name" value="General secretion pathway protein M, EpsM"/>
    <property type="match status" value="1"/>
</dbReference>
<keyword evidence="8 10" id="KW-1133">Transmembrane helix</keyword>
<dbReference type="InterPro" id="IPR007690">
    <property type="entry name" value="T2SS_GspM"/>
</dbReference>
<dbReference type="EMBL" id="LNYJ01000011">
    <property type="protein sequence ID" value="KTD18435.1"/>
    <property type="molecule type" value="Genomic_DNA"/>
</dbReference>
<comment type="subcellular location">
    <subcellularLocation>
        <location evidence="1">Cell inner membrane</location>
        <topology evidence="1">Single-pass membrane protein</topology>
    </subcellularLocation>
</comment>
<dbReference type="Proteomes" id="UP000055035">
    <property type="component" value="Unassembled WGS sequence"/>
</dbReference>
<keyword evidence="12" id="KW-1185">Reference proteome</keyword>
<evidence type="ECO:0000256" key="2">
    <source>
        <dbReference type="ARBA" id="ARBA00010637"/>
    </source>
</evidence>
<dbReference type="InterPro" id="IPR023229">
    <property type="entry name" value="T2SS_M_periplasmic_sf"/>
</dbReference>
<dbReference type="OrthoDB" id="6624834at2"/>
<keyword evidence="6 10" id="KW-0812">Transmembrane</keyword>
<dbReference type="Pfam" id="PF04612">
    <property type="entry name" value="T2SSM"/>
    <property type="match status" value="1"/>
</dbReference>
<comment type="similarity">
    <text evidence="2">Belongs to the GSP M family.</text>
</comment>
<sequence length="157" mass="18110">MISHYWSNLNERERWMLSIAAICLIFYLIYILIYSPITSTVESKTSQLREKKETLAWMEQVSRQPKNKKTPQAINQAKLLALIDSQLSNNDLRPFVHQLQQISSGDIELTFEQVPYIAFLSWLWTLSSDYAITLKQLSAERTETAGVVKVMVVIATK</sequence>